<dbReference type="Proteomes" id="UP000184041">
    <property type="component" value="Unassembled WGS sequence"/>
</dbReference>
<keyword evidence="1" id="KW-1133">Transmembrane helix</keyword>
<organism evidence="2 3">
    <name type="scientific">Fodinibius roseus</name>
    <dbReference type="NCBI Taxonomy" id="1194090"/>
    <lineage>
        <taxon>Bacteria</taxon>
        <taxon>Pseudomonadati</taxon>
        <taxon>Balneolota</taxon>
        <taxon>Balneolia</taxon>
        <taxon>Balneolales</taxon>
        <taxon>Balneolaceae</taxon>
        <taxon>Fodinibius</taxon>
    </lineage>
</organism>
<proteinExistence type="predicted"/>
<gene>
    <name evidence="2" type="ORF">SAMN05443144_12258</name>
</gene>
<sequence length="172" mass="19380">MRLLANMFLFIFELCFKLAASLAAIIAMAAQGGVISKVAAGFYSLPEAVREIIWWVRNIPEIGKIVNDYNTLTAANFNQKYGSGAVNYVMDYLNEAVDYLQQVYLNISGQPVGTVSAAVVVFLIFYLVARIARFVRQEGQGSFVTRFERRAGDRVFKKKENSPEHYDSTKWT</sequence>
<dbReference type="RefSeq" id="WP_170864449.1">
    <property type="nucleotide sequence ID" value="NZ_FQUS01000022.1"/>
</dbReference>
<protein>
    <submittedName>
        <fullName evidence="2">Uncharacterized protein</fullName>
    </submittedName>
</protein>
<evidence type="ECO:0000313" key="2">
    <source>
        <dbReference type="EMBL" id="SHG24272.1"/>
    </source>
</evidence>
<name>A0A1M5I7P4_9BACT</name>
<dbReference type="AlphaFoldDB" id="A0A1M5I7P4"/>
<evidence type="ECO:0000313" key="3">
    <source>
        <dbReference type="Proteomes" id="UP000184041"/>
    </source>
</evidence>
<feature type="transmembrane region" description="Helical" evidence="1">
    <location>
        <begin position="112"/>
        <end position="129"/>
    </location>
</feature>
<keyword evidence="1" id="KW-0472">Membrane</keyword>
<keyword evidence="3" id="KW-1185">Reference proteome</keyword>
<evidence type="ECO:0000256" key="1">
    <source>
        <dbReference type="SAM" id="Phobius"/>
    </source>
</evidence>
<reference evidence="2 3" key="1">
    <citation type="submission" date="2016-11" db="EMBL/GenBank/DDBJ databases">
        <authorList>
            <person name="Jaros S."/>
            <person name="Januszkiewicz K."/>
            <person name="Wedrychowicz H."/>
        </authorList>
    </citation>
    <scope>NUCLEOTIDE SEQUENCE [LARGE SCALE GENOMIC DNA]</scope>
    <source>
        <strain evidence="2 3">DSM 21986</strain>
    </source>
</reference>
<dbReference type="EMBL" id="FQUS01000022">
    <property type="protein sequence ID" value="SHG24272.1"/>
    <property type="molecule type" value="Genomic_DNA"/>
</dbReference>
<feature type="transmembrane region" description="Helical" evidence="1">
    <location>
        <begin position="7"/>
        <end position="30"/>
    </location>
</feature>
<accession>A0A1M5I7P4</accession>
<keyword evidence="1" id="KW-0812">Transmembrane</keyword>